<gene>
    <name evidence="1" type="ORF">AS026_28650</name>
</gene>
<dbReference type="CDD" id="cd09117">
    <property type="entry name" value="PLDc_Bfil_DEXD_like"/>
    <property type="match status" value="1"/>
</dbReference>
<evidence type="ECO:0000313" key="2">
    <source>
        <dbReference type="Proteomes" id="UP000068164"/>
    </source>
</evidence>
<name>A0A109K283_9HYPH</name>
<protein>
    <recommendedName>
        <fullName evidence="3">Phospholipase D-like domain-containing protein</fullName>
    </recommendedName>
</protein>
<dbReference type="Proteomes" id="UP000068164">
    <property type="component" value="Unassembled WGS sequence"/>
</dbReference>
<dbReference type="AlphaFoldDB" id="A0A109K283"/>
<dbReference type="OrthoDB" id="8421054at2"/>
<dbReference type="Gene3D" id="3.30.870.10">
    <property type="entry name" value="Endonuclease Chain A"/>
    <property type="match status" value="1"/>
</dbReference>
<comment type="caution">
    <text evidence="1">The sequence shown here is derived from an EMBL/GenBank/DDBJ whole genome shotgun (WGS) entry which is preliminary data.</text>
</comment>
<proteinExistence type="predicted"/>
<evidence type="ECO:0000313" key="1">
    <source>
        <dbReference type="EMBL" id="KWV59358.1"/>
    </source>
</evidence>
<accession>A0A109K283</accession>
<dbReference type="RefSeq" id="WP_062368573.1">
    <property type="nucleotide sequence ID" value="NZ_LNCD01000012.1"/>
</dbReference>
<keyword evidence="2" id="KW-1185">Reference proteome</keyword>
<evidence type="ECO:0008006" key="3">
    <source>
        <dbReference type="Google" id="ProtNLM"/>
    </source>
</evidence>
<dbReference type="EMBL" id="LNCD01000012">
    <property type="protein sequence ID" value="KWV59358.1"/>
    <property type="molecule type" value="Genomic_DNA"/>
</dbReference>
<organism evidence="1 2">
    <name type="scientific">Rhizobium altiplani</name>
    <dbReference type="NCBI Taxonomy" id="1864509"/>
    <lineage>
        <taxon>Bacteria</taxon>
        <taxon>Pseudomonadati</taxon>
        <taxon>Pseudomonadota</taxon>
        <taxon>Alphaproteobacteria</taxon>
        <taxon>Hyphomicrobiales</taxon>
        <taxon>Rhizobiaceae</taxon>
        <taxon>Rhizobium/Agrobacterium group</taxon>
        <taxon>Rhizobium</taxon>
    </lineage>
</organism>
<reference evidence="1 2" key="1">
    <citation type="submission" date="2015-11" db="EMBL/GenBank/DDBJ databases">
        <title>Draft Genome Sequence of the Strain BR 10423 (Rhizobium sp.) isolated from nodules of Mimosa pudica.</title>
        <authorList>
            <person name="Barauna A.C."/>
            <person name="Zilli J.E."/>
            <person name="Simoes-Araujo J.L."/>
            <person name="Reis V.M."/>
            <person name="James E.K."/>
            <person name="Reis F.B.Jr."/>
            <person name="Rouws L.F."/>
            <person name="Passos S.R."/>
            <person name="Gois S.R."/>
        </authorList>
    </citation>
    <scope>NUCLEOTIDE SEQUENCE [LARGE SCALE GENOMIC DNA]</scope>
    <source>
        <strain evidence="1 2">BR10423</strain>
    </source>
</reference>
<sequence>MSVTTTVLFQRPQQEIATLIRDRLSRSVATRIVTGFATPGGLAEIGGPILANTGSLETFVIGASTYPGFLALDNLLAAGVPMDRLHVHLGFSAPSGTPKNPVVRYHPMLHSKVYYMELPASRACAFIGSHNVTAFALGGSNGEAAVLIEGDVHAPEFAAVRGHINEAERQATPYSPTMKEGFSWWFKEYVEGLKAEIRMPTDWAIVRTILAFSHIQGGRLPKTGDTIYFEIPAGIEEIESLKTEVHLFLYDTMPADPISAINAISSASRRYTCQTIGVENGQGNREVSVDWIIDGSWALTPVPSTTFRPSTPAGMQQVRAQVVDTSLPSYEYAFERERTGWDPVYSEVDIIDVSDSSLSDDVARREARGDRKINTWRLVTSLEPRSGSQLEADQTALDRAIPESGAFILVSLRRRRFSGKQGG</sequence>